<name>B6G9K4_9ACTN</name>
<comment type="caution">
    <text evidence="1">The sequence shown here is derived from an EMBL/GenBank/DDBJ whole genome shotgun (WGS) entry which is preliminary data.</text>
</comment>
<evidence type="ECO:0000313" key="2">
    <source>
        <dbReference type="Proteomes" id="UP000003560"/>
    </source>
</evidence>
<reference evidence="1 2" key="2">
    <citation type="submission" date="2008-10" db="EMBL/GenBank/DDBJ databases">
        <authorList>
            <person name="Fulton L."/>
            <person name="Clifton S."/>
            <person name="Fulton B."/>
            <person name="Xu J."/>
            <person name="Minx P."/>
            <person name="Pepin K.H."/>
            <person name="Johnson M."/>
            <person name="Thiruvilangam P."/>
            <person name="Bhonagiri V."/>
            <person name="Nash W.E."/>
            <person name="Mardis E.R."/>
            <person name="Wilson R.K."/>
        </authorList>
    </citation>
    <scope>NUCLEOTIDE SEQUENCE [LARGE SCALE GENOMIC DNA]</scope>
    <source>
        <strain evidence="1 2">DSM 13279</strain>
    </source>
</reference>
<reference evidence="1 2" key="1">
    <citation type="submission" date="2008-10" db="EMBL/GenBank/DDBJ databases">
        <title>Draft genome sequence of Collinsella stercoris (DSM 13279).</title>
        <authorList>
            <person name="Sudarsanam P."/>
            <person name="Ley R."/>
            <person name="Guruge J."/>
            <person name="Turnbaugh P.J."/>
            <person name="Mahowald M."/>
            <person name="Liep D."/>
            <person name="Gordon J."/>
        </authorList>
    </citation>
    <scope>NUCLEOTIDE SEQUENCE [LARGE SCALE GENOMIC DNA]</scope>
    <source>
        <strain evidence="1 2">DSM 13279</strain>
    </source>
</reference>
<dbReference type="HOGENOM" id="CLU_2615923_0_0_11"/>
<dbReference type="RefSeq" id="WP_006720407.1">
    <property type="nucleotide sequence ID" value="NZ_CP085935.1"/>
</dbReference>
<sequence>MIATTFDTAAAQAIPPSLKAWTTGAGPRMRVAALWKPAVREADGYSPVYTLKGYRAAHGSRVRSAMIGGPAAADKGDR</sequence>
<keyword evidence="2" id="KW-1185">Reference proteome</keyword>
<dbReference type="Proteomes" id="UP000003560">
    <property type="component" value="Unassembled WGS sequence"/>
</dbReference>
<evidence type="ECO:0000313" key="1">
    <source>
        <dbReference type="EMBL" id="EEA91055.1"/>
    </source>
</evidence>
<accession>B6G9K4</accession>
<dbReference type="EMBL" id="ABXJ01000041">
    <property type="protein sequence ID" value="EEA91055.1"/>
    <property type="molecule type" value="Genomic_DNA"/>
</dbReference>
<protein>
    <submittedName>
        <fullName evidence="1">Uncharacterized protein</fullName>
    </submittedName>
</protein>
<dbReference type="OrthoDB" id="9955528at2"/>
<dbReference type="GeneID" id="98003023"/>
<proteinExistence type="predicted"/>
<gene>
    <name evidence="1" type="ORF">COLSTE_00745</name>
</gene>
<dbReference type="STRING" id="445975.COLSTE_00745"/>
<dbReference type="AlphaFoldDB" id="B6G9K4"/>
<organism evidence="1 2">
    <name type="scientific">Collinsella stercoris DSM 13279</name>
    <dbReference type="NCBI Taxonomy" id="445975"/>
    <lineage>
        <taxon>Bacteria</taxon>
        <taxon>Bacillati</taxon>
        <taxon>Actinomycetota</taxon>
        <taxon>Coriobacteriia</taxon>
        <taxon>Coriobacteriales</taxon>
        <taxon>Coriobacteriaceae</taxon>
        <taxon>Collinsella</taxon>
    </lineage>
</organism>